<evidence type="ECO:0000256" key="1">
    <source>
        <dbReference type="ARBA" id="ARBA00012156"/>
    </source>
</evidence>
<evidence type="ECO:0000259" key="7">
    <source>
        <dbReference type="Pfam" id="PF00814"/>
    </source>
</evidence>
<dbReference type="PROSITE" id="PS01016">
    <property type="entry name" value="GLYCOPROTEASE"/>
    <property type="match status" value="1"/>
</dbReference>
<keyword evidence="8" id="KW-0238">DNA-binding</keyword>
<dbReference type="EMBL" id="DVFO01000037">
    <property type="protein sequence ID" value="HIQ60723.1"/>
    <property type="molecule type" value="Genomic_DNA"/>
</dbReference>
<dbReference type="EC" id="2.3.1.234" evidence="1"/>
<dbReference type="SUPFAM" id="SSF53067">
    <property type="entry name" value="Actin-like ATPase domain"/>
    <property type="match status" value="1"/>
</dbReference>
<feature type="domain" description="Gcp-like" evidence="7">
    <location>
        <begin position="46"/>
        <end position="297"/>
    </location>
</feature>
<dbReference type="Gene3D" id="3.30.420.40">
    <property type="match status" value="2"/>
</dbReference>
<reference evidence="8" key="2">
    <citation type="journal article" date="2021" name="PeerJ">
        <title>Extensive microbial diversity within the chicken gut microbiome revealed by metagenomics and culture.</title>
        <authorList>
            <person name="Gilroy R."/>
            <person name="Ravi A."/>
            <person name="Getino M."/>
            <person name="Pursley I."/>
            <person name="Horton D.L."/>
            <person name="Alikhan N.F."/>
            <person name="Baker D."/>
            <person name="Gharbi K."/>
            <person name="Hall N."/>
            <person name="Watson M."/>
            <person name="Adriaenssens E.M."/>
            <person name="Foster-Nyarko E."/>
            <person name="Jarju S."/>
            <person name="Secka A."/>
            <person name="Antonio M."/>
            <person name="Oren A."/>
            <person name="Chaudhuri R.R."/>
            <person name="La Ragione R."/>
            <person name="Hildebrand F."/>
            <person name="Pallen M.J."/>
        </authorList>
    </citation>
    <scope>NUCLEOTIDE SEQUENCE</scope>
    <source>
        <strain evidence="8">ChiGjej2B2-12916</strain>
    </source>
</reference>
<dbReference type="InterPro" id="IPR017861">
    <property type="entry name" value="KAE1/TsaD"/>
</dbReference>
<evidence type="ECO:0000313" key="9">
    <source>
        <dbReference type="Proteomes" id="UP000886879"/>
    </source>
</evidence>
<dbReference type="GO" id="GO:0061711">
    <property type="term" value="F:tRNA N(6)-L-threonylcarbamoyladenine synthase activity"/>
    <property type="evidence" value="ECO:0007669"/>
    <property type="project" value="UniProtKB-EC"/>
</dbReference>
<dbReference type="GO" id="GO:0046872">
    <property type="term" value="F:metal ion binding"/>
    <property type="evidence" value="ECO:0007669"/>
    <property type="project" value="UniProtKB-KW"/>
</dbReference>
<dbReference type="PANTHER" id="PTHR11735:SF11">
    <property type="entry name" value="TRNA THREONYLCARBAMOYLADENOSINE BIOSYNTHESIS PROTEIN TSAB"/>
    <property type="match status" value="1"/>
</dbReference>
<dbReference type="GO" id="GO:0005829">
    <property type="term" value="C:cytosol"/>
    <property type="evidence" value="ECO:0007669"/>
    <property type="project" value="TreeGrafter"/>
</dbReference>
<evidence type="ECO:0000256" key="2">
    <source>
        <dbReference type="ARBA" id="ARBA00022679"/>
    </source>
</evidence>
<evidence type="ECO:0000313" key="8">
    <source>
        <dbReference type="EMBL" id="HIQ60723.1"/>
    </source>
</evidence>
<gene>
    <name evidence="8" type="ORF">IAD31_03885</name>
</gene>
<proteinExistence type="predicted"/>
<dbReference type="PRINTS" id="PR00789">
    <property type="entry name" value="OSIALOPTASE"/>
</dbReference>
<evidence type="ECO:0000256" key="4">
    <source>
        <dbReference type="ARBA" id="ARBA00022723"/>
    </source>
</evidence>
<dbReference type="PANTHER" id="PTHR11735">
    <property type="entry name" value="TRNA N6-ADENOSINE THREONYLCARBAMOYLTRANSFERASE"/>
    <property type="match status" value="1"/>
</dbReference>
<dbReference type="AlphaFoldDB" id="A0A9D1CGX1"/>
<keyword evidence="5" id="KW-0012">Acyltransferase</keyword>
<dbReference type="Proteomes" id="UP000886879">
    <property type="component" value="Unassembled WGS sequence"/>
</dbReference>
<evidence type="ECO:0000256" key="5">
    <source>
        <dbReference type="ARBA" id="ARBA00023315"/>
    </source>
</evidence>
<keyword evidence="4" id="KW-0479">Metal-binding</keyword>
<dbReference type="GO" id="GO:0070525">
    <property type="term" value="P:tRNA threonylcarbamoyladenosine metabolic process"/>
    <property type="evidence" value="ECO:0007669"/>
    <property type="project" value="UniProtKB-ARBA"/>
</dbReference>
<keyword evidence="3" id="KW-0819">tRNA processing</keyword>
<dbReference type="InterPro" id="IPR043129">
    <property type="entry name" value="ATPase_NBD"/>
</dbReference>
<comment type="catalytic activity">
    <reaction evidence="6">
        <text>L-threonylcarbamoyladenylate + adenosine(37) in tRNA = N(6)-L-threonylcarbamoyladenosine(37) in tRNA + AMP + H(+)</text>
        <dbReference type="Rhea" id="RHEA:37059"/>
        <dbReference type="Rhea" id="RHEA-COMP:10162"/>
        <dbReference type="Rhea" id="RHEA-COMP:10163"/>
        <dbReference type="ChEBI" id="CHEBI:15378"/>
        <dbReference type="ChEBI" id="CHEBI:73682"/>
        <dbReference type="ChEBI" id="CHEBI:74411"/>
        <dbReference type="ChEBI" id="CHEBI:74418"/>
        <dbReference type="ChEBI" id="CHEBI:456215"/>
        <dbReference type="EC" id="2.3.1.234"/>
    </reaction>
</comment>
<protein>
    <recommendedName>
        <fullName evidence="1">N(6)-L-threonylcarbamoyladenine synthase</fullName>
        <ecNumber evidence="1">2.3.1.234</ecNumber>
    </recommendedName>
</protein>
<evidence type="ECO:0000256" key="3">
    <source>
        <dbReference type="ARBA" id="ARBA00022694"/>
    </source>
</evidence>
<evidence type="ECO:0000256" key="6">
    <source>
        <dbReference type="ARBA" id="ARBA00048117"/>
    </source>
</evidence>
<reference evidence="8" key="1">
    <citation type="submission" date="2020-10" db="EMBL/GenBank/DDBJ databases">
        <authorList>
            <person name="Gilroy R."/>
        </authorList>
    </citation>
    <scope>NUCLEOTIDE SEQUENCE</scope>
    <source>
        <strain evidence="8">ChiGjej2B2-12916</strain>
    </source>
</reference>
<dbReference type="GO" id="GO:0003677">
    <property type="term" value="F:DNA binding"/>
    <property type="evidence" value="ECO:0007669"/>
    <property type="project" value="UniProtKB-KW"/>
</dbReference>
<name>A0A9D1CGX1_9FIRM</name>
<keyword evidence="2" id="KW-0808">Transferase</keyword>
<dbReference type="GO" id="GO:0006400">
    <property type="term" value="P:tRNA modification"/>
    <property type="evidence" value="ECO:0007669"/>
    <property type="project" value="UniProtKB-ARBA"/>
</dbReference>
<organism evidence="8 9">
    <name type="scientific">Candidatus Enterenecus faecium</name>
    <dbReference type="NCBI Taxonomy" id="2840780"/>
    <lineage>
        <taxon>Bacteria</taxon>
        <taxon>Bacillati</taxon>
        <taxon>Bacillota</taxon>
        <taxon>Clostridia</taxon>
        <taxon>Eubacteriales</taxon>
        <taxon>Candidatus Enterenecus</taxon>
    </lineage>
</organism>
<dbReference type="InterPro" id="IPR000905">
    <property type="entry name" value="Gcp-like_dom"/>
</dbReference>
<sequence length="313" mass="33170">MAGMCLGFDTSNYTTSAAVFDGRVGVNHGRLLTVQEGSLGLRQSEAVFQHVKRLHLMTEALRAEGAMGEIRAVGASTQPREVEGSYMPCFLVGEGQGRSLAAALGVPFYPCSHQQGHIAAAAWSAGREDLMDQPHLAWHLSGGTTELLVVHPHGHTVQAQLIGGTSDISAGQLVDRIGVMLGLDFPAGKAMDVLSRDSQEEKYFVVKTKEGSFSLSGMENKIKGMAEAGVAPADVARFTFETLASVLARTTAWAQKKYGNLPVLCSGGVASNSLLRSRLEPLGAIFAPPQYSTDNALGVAILAHRAVERGIEP</sequence>
<dbReference type="Pfam" id="PF00814">
    <property type="entry name" value="TsaD"/>
    <property type="match status" value="1"/>
</dbReference>
<accession>A0A9D1CGX1</accession>
<dbReference type="InterPro" id="IPR017860">
    <property type="entry name" value="Peptidase_M22_CS"/>
</dbReference>
<comment type="caution">
    <text evidence="8">The sequence shown here is derived from an EMBL/GenBank/DDBJ whole genome shotgun (WGS) entry which is preliminary data.</text>
</comment>